<reference evidence="6" key="1">
    <citation type="journal article" date="2014" name="Int. J. Syst. Evol. Microbiol.">
        <title>Complete genome sequence of Corynebacterium casei LMG S-19264T (=DSM 44701T), isolated from a smear-ripened cheese.</title>
        <authorList>
            <consortium name="US DOE Joint Genome Institute (JGI-PGF)"/>
            <person name="Walter F."/>
            <person name="Albersmeier A."/>
            <person name="Kalinowski J."/>
            <person name="Ruckert C."/>
        </authorList>
    </citation>
    <scope>NUCLEOTIDE SEQUENCE</scope>
    <source>
        <strain evidence="6">CGMCC 1.12827</strain>
    </source>
</reference>
<dbReference type="RefSeq" id="WP_188585905.1">
    <property type="nucleotide sequence ID" value="NZ_BMGC01000007.1"/>
</dbReference>
<dbReference type="InterPro" id="IPR024087">
    <property type="entry name" value="Creatininase-like_sf"/>
</dbReference>
<dbReference type="SUPFAM" id="SSF102215">
    <property type="entry name" value="Creatininase"/>
    <property type="match status" value="1"/>
</dbReference>
<keyword evidence="3" id="KW-0378">Hydrolase</keyword>
<protein>
    <submittedName>
        <fullName evidence="6">Creatinine amidohydrolase</fullName>
    </submittedName>
</protein>
<accession>A0A916T2E1</accession>
<evidence type="ECO:0000256" key="3">
    <source>
        <dbReference type="ARBA" id="ARBA00022801"/>
    </source>
</evidence>
<name>A0A916T2E1_9ACTN</name>
<dbReference type="InterPro" id="IPR003785">
    <property type="entry name" value="Creatininase/forma_Hydrolase"/>
</dbReference>
<comment type="caution">
    <text evidence="6">The sequence shown here is derived from an EMBL/GenBank/DDBJ whole genome shotgun (WGS) entry which is preliminary data.</text>
</comment>
<comment type="cofactor">
    <cofactor evidence="1">
        <name>Zn(2+)</name>
        <dbReference type="ChEBI" id="CHEBI:29105"/>
    </cofactor>
</comment>
<gene>
    <name evidence="6" type="ORF">GCM10011489_14250</name>
</gene>
<evidence type="ECO:0000256" key="2">
    <source>
        <dbReference type="ARBA" id="ARBA00022723"/>
    </source>
</evidence>
<dbReference type="EMBL" id="BMGC01000007">
    <property type="protein sequence ID" value="GGB27258.1"/>
    <property type="molecule type" value="Genomic_DNA"/>
</dbReference>
<dbReference type="GO" id="GO:0016811">
    <property type="term" value="F:hydrolase activity, acting on carbon-nitrogen (but not peptide) bonds, in linear amides"/>
    <property type="evidence" value="ECO:0007669"/>
    <property type="project" value="TreeGrafter"/>
</dbReference>
<dbReference type="Proteomes" id="UP000621454">
    <property type="component" value="Unassembled WGS sequence"/>
</dbReference>
<evidence type="ECO:0000256" key="5">
    <source>
        <dbReference type="ARBA" id="ARBA00024029"/>
    </source>
</evidence>
<keyword evidence="4" id="KW-0862">Zinc</keyword>
<proteinExistence type="inferred from homology"/>
<dbReference type="PANTHER" id="PTHR35005:SF1">
    <property type="entry name" value="2-AMINO-5-FORMYLAMINO-6-RIBOSYLAMINOPYRIMIDIN-4(3H)-ONE 5'-MONOPHOSPHATE DEFORMYLASE"/>
    <property type="match status" value="1"/>
</dbReference>
<dbReference type="AlphaFoldDB" id="A0A916T2E1"/>
<evidence type="ECO:0000313" key="6">
    <source>
        <dbReference type="EMBL" id="GGB27258.1"/>
    </source>
</evidence>
<evidence type="ECO:0000256" key="4">
    <source>
        <dbReference type="ARBA" id="ARBA00022833"/>
    </source>
</evidence>
<dbReference type="PANTHER" id="PTHR35005">
    <property type="entry name" value="3-DEHYDRO-SCYLLO-INOSOSE HYDROLASE"/>
    <property type="match status" value="1"/>
</dbReference>
<dbReference type="GO" id="GO:0046872">
    <property type="term" value="F:metal ion binding"/>
    <property type="evidence" value="ECO:0007669"/>
    <property type="project" value="UniProtKB-KW"/>
</dbReference>
<organism evidence="6 7">
    <name type="scientific">Gordonia jinhuaensis</name>
    <dbReference type="NCBI Taxonomy" id="1517702"/>
    <lineage>
        <taxon>Bacteria</taxon>
        <taxon>Bacillati</taxon>
        <taxon>Actinomycetota</taxon>
        <taxon>Actinomycetes</taxon>
        <taxon>Mycobacteriales</taxon>
        <taxon>Gordoniaceae</taxon>
        <taxon>Gordonia</taxon>
    </lineage>
</organism>
<keyword evidence="7" id="KW-1185">Reference proteome</keyword>
<keyword evidence="2" id="KW-0479">Metal-binding</keyword>
<comment type="similarity">
    <text evidence="5">Belongs to the creatininase superfamily.</text>
</comment>
<evidence type="ECO:0000256" key="1">
    <source>
        <dbReference type="ARBA" id="ARBA00001947"/>
    </source>
</evidence>
<reference evidence="6" key="2">
    <citation type="submission" date="2020-09" db="EMBL/GenBank/DDBJ databases">
        <authorList>
            <person name="Sun Q."/>
            <person name="Zhou Y."/>
        </authorList>
    </citation>
    <scope>NUCLEOTIDE SEQUENCE</scope>
    <source>
        <strain evidence="6">CGMCC 1.12827</strain>
    </source>
</reference>
<dbReference type="Gene3D" id="3.40.50.10310">
    <property type="entry name" value="Creatininase"/>
    <property type="match status" value="1"/>
</dbReference>
<dbReference type="GO" id="GO:0009231">
    <property type="term" value="P:riboflavin biosynthetic process"/>
    <property type="evidence" value="ECO:0007669"/>
    <property type="project" value="TreeGrafter"/>
</dbReference>
<dbReference type="Pfam" id="PF02633">
    <property type="entry name" value="Creatininase"/>
    <property type="match status" value="1"/>
</dbReference>
<evidence type="ECO:0000313" key="7">
    <source>
        <dbReference type="Proteomes" id="UP000621454"/>
    </source>
</evidence>
<sequence length="255" mass="27192">MIGPDRRFSDLSTAEVESALSRDSVMVLPTGAIEPHGPHLPLSTDLTVAEALSAEVVRRSAAEGHDAWLLPALGYTKSDEHARLPGAMWLRASTFFETVVDIGAAIAATPARRLLFVNCHGGNSALLEVLLRELRRRFDLQTFIVSAPPIAGESEHGLGIHAGWAETSMMLHLRPDLVDMSVAESAVPKPVVDSTHVGFGKLIKFGWLSTDFAESGVVGDPTGANAEIGAQLFETRVGEIVAALPEIASFNPGRI</sequence>